<dbReference type="Gene3D" id="3.30.70.1030">
    <property type="entry name" value="Apc35880, domain 1"/>
    <property type="match status" value="2"/>
</dbReference>
<dbReference type="RefSeq" id="WP_267663289.1">
    <property type="nucleotide sequence ID" value="NZ_JAODIX010000023.1"/>
</dbReference>
<feature type="compositionally biased region" description="Basic and acidic residues" evidence="4">
    <location>
        <begin position="304"/>
        <end position="325"/>
    </location>
</feature>
<feature type="region of interest" description="Disordered" evidence="4">
    <location>
        <begin position="258"/>
        <end position="337"/>
    </location>
</feature>
<dbReference type="NCBIfam" id="NF008913">
    <property type="entry name" value="PRK12276.1"/>
    <property type="match status" value="1"/>
</dbReference>
<dbReference type="PANTHER" id="PTHR36843:SF1">
    <property type="entry name" value="COPROHEME DECARBOXYLASE"/>
    <property type="match status" value="1"/>
</dbReference>
<dbReference type="AlphaFoldDB" id="A0ABD5YE71"/>
<gene>
    <name evidence="6" type="ORF">ACFQMK_05340</name>
</gene>
<feature type="compositionally biased region" description="Basic and acidic residues" evidence="4">
    <location>
        <begin position="266"/>
        <end position="296"/>
    </location>
</feature>
<dbReference type="NCBIfam" id="NF007124">
    <property type="entry name" value="PRK09565.1"/>
    <property type="match status" value="2"/>
</dbReference>
<proteinExistence type="predicted"/>
<organism evidence="6 7">
    <name type="scientific">Halorubrum yunnanense</name>
    <dbReference type="NCBI Taxonomy" id="1526162"/>
    <lineage>
        <taxon>Archaea</taxon>
        <taxon>Methanobacteriati</taxon>
        <taxon>Methanobacteriota</taxon>
        <taxon>Stenosarchaea group</taxon>
        <taxon>Halobacteria</taxon>
        <taxon>Halobacteriales</taxon>
        <taxon>Haloferacaceae</taxon>
        <taxon>Halorubrum</taxon>
    </lineage>
</organism>
<sequence length="529" mass="58437">MVEAPQTEEGWFALHDFRSIDWDAWRDAPERERERAIEEGKRFLRHREQVADADEGDSGLFSVLGHKADLLFVHFRPSLDDLSSIERRFEDTALAGFTERTTSYVSVTEVSGYVSDAYFEEGPEEVDAGLRRYIEGKLTPEIPDDEYVCFYPMSKRRGEEYNWYDLDFEDRADLMAGHGEVGKEYAGKIKQVIASSVGFEGHEWGVTLFGSDPTDIKDIVYEMRFDPASSRYGEFGEFYIGRRFPPADLGAYLAGETVPADEGSAEDAHAGRAHGEGGHHGDGDDGHGYGGGHDRAGAGGGSAHGDHPHGDEDAGSEGDHPHGDEAADDGGDGVADEDIRGELADLDIYAGKPHGEDVYATVLYSEADVDELFDEVEGLRGNFDHYGTHVKTAVYEGRHTDRAAVVSIWDTASAAETAAGFLSELPDVVARAGEESGFGTMGMFYTVKPDYREEFGDTFDDIGEILAEMDGHVETDLMANVEDENDMFIASQWEAKEDAMTFFGSDEFRETVEWGREVLADRPRHVFLA</sequence>
<protein>
    <submittedName>
        <fullName evidence="6">Heme-binding protein</fullName>
    </submittedName>
</protein>
<feature type="domain" description="ABM" evidence="5">
    <location>
        <begin position="439"/>
        <end position="527"/>
    </location>
</feature>
<reference evidence="6 7" key="1">
    <citation type="journal article" date="2019" name="Int. J. Syst. Evol. Microbiol.">
        <title>The Global Catalogue of Microorganisms (GCM) 10K type strain sequencing project: providing services to taxonomists for standard genome sequencing and annotation.</title>
        <authorList>
            <consortium name="The Broad Institute Genomics Platform"/>
            <consortium name="The Broad Institute Genome Sequencing Center for Infectious Disease"/>
            <person name="Wu L."/>
            <person name="Ma J."/>
        </authorList>
    </citation>
    <scope>NUCLEOTIDE SEQUENCE [LARGE SCALE GENOMIC DNA]</scope>
    <source>
        <strain evidence="6 7">Q85</strain>
    </source>
</reference>
<dbReference type="EMBL" id="JBHSZZ010000023">
    <property type="protein sequence ID" value="MFC7186326.1"/>
    <property type="molecule type" value="Genomic_DNA"/>
</dbReference>
<dbReference type="PANTHER" id="PTHR36843">
    <property type="entry name" value="HEME-DEPENDENT PEROXIDASE YWFI-RELATED"/>
    <property type="match status" value="1"/>
</dbReference>
<keyword evidence="2" id="KW-0479">Metal-binding</keyword>
<dbReference type="Pfam" id="PF03992">
    <property type="entry name" value="ABM"/>
    <property type="match status" value="1"/>
</dbReference>
<dbReference type="Proteomes" id="UP001596390">
    <property type="component" value="Unassembled WGS sequence"/>
</dbReference>
<evidence type="ECO:0000259" key="5">
    <source>
        <dbReference type="PROSITE" id="PS51725"/>
    </source>
</evidence>
<evidence type="ECO:0000313" key="7">
    <source>
        <dbReference type="Proteomes" id="UP001596390"/>
    </source>
</evidence>
<evidence type="ECO:0000256" key="3">
    <source>
        <dbReference type="ARBA" id="ARBA00023004"/>
    </source>
</evidence>
<dbReference type="InterPro" id="IPR011008">
    <property type="entry name" value="Dimeric_a/b-barrel"/>
</dbReference>
<evidence type="ECO:0000256" key="4">
    <source>
        <dbReference type="SAM" id="MobiDB-lite"/>
    </source>
</evidence>
<dbReference type="PROSITE" id="PS51725">
    <property type="entry name" value="ABM"/>
    <property type="match status" value="1"/>
</dbReference>
<name>A0ABD5YE71_9EURY</name>
<comment type="caution">
    <text evidence="6">The sequence shown here is derived from an EMBL/GenBank/DDBJ whole genome shotgun (WGS) entry which is preliminary data.</text>
</comment>
<keyword evidence="3" id="KW-0408">Iron</keyword>
<dbReference type="InterPro" id="IPR010644">
    <property type="entry name" value="ChdC/CLD"/>
</dbReference>
<keyword evidence="1" id="KW-0349">Heme</keyword>
<evidence type="ECO:0000256" key="2">
    <source>
        <dbReference type="ARBA" id="ARBA00022723"/>
    </source>
</evidence>
<dbReference type="InterPro" id="IPR007138">
    <property type="entry name" value="ABM_dom"/>
</dbReference>
<keyword evidence="7" id="KW-1185">Reference proteome</keyword>
<dbReference type="SUPFAM" id="SSF54909">
    <property type="entry name" value="Dimeric alpha+beta barrel"/>
    <property type="match status" value="2"/>
</dbReference>
<dbReference type="Pfam" id="PF06778">
    <property type="entry name" value="Chlor_dismutase"/>
    <property type="match status" value="1"/>
</dbReference>
<dbReference type="GO" id="GO:0046872">
    <property type="term" value="F:metal ion binding"/>
    <property type="evidence" value="ECO:0007669"/>
    <property type="project" value="UniProtKB-KW"/>
</dbReference>
<evidence type="ECO:0000256" key="1">
    <source>
        <dbReference type="ARBA" id="ARBA00022617"/>
    </source>
</evidence>
<feature type="compositionally biased region" description="Acidic residues" evidence="4">
    <location>
        <begin position="326"/>
        <end position="336"/>
    </location>
</feature>
<accession>A0ABD5YE71</accession>
<evidence type="ECO:0000313" key="6">
    <source>
        <dbReference type="EMBL" id="MFC7186326.1"/>
    </source>
</evidence>
<dbReference type="Gene3D" id="3.30.70.100">
    <property type="match status" value="1"/>
</dbReference>